<organism evidence="4 5">
    <name type="scientific">Paramarasmius palmivorus</name>
    <dbReference type="NCBI Taxonomy" id="297713"/>
    <lineage>
        <taxon>Eukaryota</taxon>
        <taxon>Fungi</taxon>
        <taxon>Dikarya</taxon>
        <taxon>Basidiomycota</taxon>
        <taxon>Agaricomycotina</taxon>
        <taxon>Agaricomycetes</taxon>
        <taxon>Agaricomycetidae</taxon>
        <taxon>Agaricales</taxon>
        <taxon>Marasmiineae</taxon>
        <taxon>Marasmiaceae</taxon>
        <taxon>Paramarasmius</taxon>
    </lineage>
</organism>
<reference evidence="4 5" key="1">
    <citation type="submission" date="2024-01" db="EMBL/GenBank/DDBJ databases">
        <title>A draft genome for a cacao thread blight-causing isolate of Paramarasmius palmivorus.</title>
        <authorList>
            <person name="Baruah I.K."/>
            <person name="Bukari Y."/>
            <person name="Amoako-Attah I."/>
            <person name="Meinhardt L.W."/>
            <person name="Bailey B.A."/>
            <person name="Cohen S.P."/>
        </authorList>
    </citation>
    <scope>NUCLEOTIDE SEQUENCE [LARGE SCALE GENOMIC DNA]</scope>
    <source>
        <strain evidence="4 5">GH-12</strain>
    </source>
</reference>
<sequence>MSKPIRFYDFPSKLDRIWSPNLLKTLALTVKPRYTLNYKGIPYEIIHVELPDIEALCKSIGAPPTRKKRDGSPKYTVPVIHDPNTGASVSESFSIAQYLDKTYPMPDKTVIPPGTEALQQAFLDAFLEKAILPLIPLAHSRIVNLMNPASAEHHRKETEQNYGVPFDDIEPKGEECVKSWKKAEDGYGVVDSWLKDARYVMGEQVSFADFWAAGSVVWIGSLWGEDSEEYKRVCKWHGGRWARLAKDLESYERPRLA</sequence>
<name>A0AAW0D407_9AGAR</name>
<evidence type="ECO:0000313" key="4">
    <source>
        <dbReference type="EMBL" id="KAK7045882.1"/>
    </source>
</evidence>
<dbReference type="InterPro" id="IPR036282">
    <property type="entry name" value="Glutathione-S-Trfase_C_sf"/>
</dbReference>
<proteinExistence type="inferred from homology"/>
<dbReference type="Pfam" id="PF22041">
    <property type="entry name" value="GST_C_7"/>
    <property type="match status" value="1"/>
</dbReference>
<dbReference type="InterPro" id="IPR036249">
    <property type="entry name" value="Thioredoxin-like_sf"/>
</dbReference>
<dbReference type="PANTHER" id="PTHR44051">
    <property type="entry name" value="GLUTATHIONE S-TRANSFERASE-RELATED"/>
    <property type="match status" value="1"/>
</dbReference>
<dbReference type="EMBL" id="JAYKXP010000023">
    <property type="protein sequence ID" value="KAK7045882.1"/>
    <property type="molecule type" value="Genomic_DNA"/>
</dbReference>
<dbReference type="Proteomes" id="UP001383192">
    <property type="component" value="Unassembled WGS sequence"/>
</dbReference>
<comment type="caution">
    <text evidence="4">The sequence shown here is derived from an EMBL/GenBank/DDBJ whole genome shotgun (WGS) entry which is preliminary data.</text>
</comment>
<dbReference type="Gene3D" id="1.20.1050.10">
    <property type="match status" value="1"/>
</dbReference>
<dbReference type="PROSITE" id="PS50404">
    <property type="entry name" value="GST_NTER"/>
    <property type="match status" value="1"/>
</dbReference>
<feature type="domain" description="GST N-terminal" evidence="3">
    <location>
        <begin position="16"/>
        <end position="107"/>
    </location>
</feature>
<dbReference type="InterPro" id="IPR054416">
    <property type="entry name" value="GST_UstS-like_C"/>
</dbReference>
<evidence type="ECO:0000256" key="1">
    <source>
        <dbReference type="ARBA" id="ARBA00007409"/>
    </source>
</evidence>
<dbReference type="Gene3D" id="3.40.30.10">
    <property type="entry name" value="Glutaredoxin"/>
    <property type="match status" value="1"/>
</dbReference>
<protein>
    <recommendedName>
        <fullName evidence="3">GST N-terminal domain-containing protein</fullName>
    </recommendedName>
</protein>
<dbReference type="SUPFAM" id="SSF52833">
    <property type="entry name" value="Thioredoxin-like"/>
    <property type="match status" value="1"/>
</dbReference>
<keyword evidence="5" id="KW-1185">Reference proteome</keyword>
<comment type="similarity">
    <text evidence="1">Belongs to the GST superfamily.</text>
</comment>
<dbReference type="SUPFAM" id="SSF47616">
    <property type="entry name" value="GST C-terminal domain-like"/>
    <property type="match status" value="1"/>
</dbReference>
<dbReference type="InterPro" id="IPR004045">
    <property type="entry name" value="Glutathione_S-Trfase_N"/>
</dbReference>
<evidence type="ECO:0000256" key="2">
    <source>
        <dbReference type="SAM" id="MobiDB-lite"/>
    </source>
</evidence>
<dbReference type="PANTHER" id="PTHR44051:SF8">
    <property type="entry name" value="GLUTATHIONE S-TRANSFERASE GSTA"/>
    <property type="match status" value="1"/>
</dbReference>
<accession>A0AAW0D407</accession>
<evidence type="ECO:0000259" key="3">
    <source>
        <dbReference type="PROSITE" id="PS50404"/>
    </source>
</evidence>
<dbReference type="Pfam" id="PF13409">
    <property type="entry name" value="GST_N_2"/>
    <property type="match status" value="1"/>
</dbReference>
<dbReference type="AlphaFoldDB" id="A0AAW0D407"/>
<feature type="region of interest" description="Disordered" evidence="2">
    <location>
        <begin position="61"/>
        <end position="80"/>
    </location>
</feature>
<gene>
    <name evidence="4" type="ORF">VNI00_007313</name>
</gene>
<evidence type="ECO:0000313" key="5">
    <source>
        <dbReference type="Proteomes" id="UP001383192"/>
    </source>
</evidence>